<feature type="coiled-coil region" evidence="6">
    <location>
        <begin position="49"/>
        <end position="83"/>
    </location>
</feature>
<evidence type="ECO:0000259" key="8">
    <source>
        <dbReference type="Pfam" id="PF06886"/>
    </source>
</evidence>
<evidence type="ECO:0000256" key="2">
    <source>
        <dbReference type="ARBA" id="ARBA00005885"/>
    </source>
</evidence>
<dbReference type="GO" id="GO:0005874">
    <property type="term" value="C:microtubule"/>
    <property type="evidence" value="ECO:0007669"/>
    <property type="project" value="UniProtKB-KW"/>
</dbReference>
<evidence type="ECO:0000256" key="4">
    <source>
        <dbReference type="ARBA" id="ARBA00022701"/>
    </source>
</evidence>
<feature type="domain" description="TPX2 C-terminal" evidence="8">
    <location>
        <begin position="29"/>
        <end position="107"/>
    </location>
</feature>
<accession>A0A9W7IDH5</accession>
<keyword evidence="5" id="KW-0206">Cytoskeleton</keyword>
<comment type="similarity">
    <text evidence="2">Belongs to the TPX2 family.</text>
</comment>
<dbReference type="InterPro" id="IPR027329">
    <property type="entry name" value="TPX2_C"/>
</dbReference>
<gene>
    <name evidence="9" type="ORF">HRI_003101300</name>
</gene>
<keyword evidence="3" id="KW-0963">Cytoplasm</keyword>
<keyword evidence="6" id="KW-0175">Coiled coil</keyword>
<dbReference type="InterPro" id="IPR044806">
    <property type="entry name" value="WVD2/WDL1-4"/>
</dbReference>
<dbReference type="GO" id="GO:0008017">
    <property type="term" value="F:microtubule binding"/>
    <property type="evidence" value="ECO:0007669"/>
    <property type="project" value="InterPro"/>
</dbReference>
<dbReference type="Pfam" id="PF06886">
    <property type="entry name" value="TPX2"/>
    <property type="match status" value="1"/>
</dbReference>
<dbReference type="PANTHER" id="PTHR46372">
    <property type="entry name" value="PROTEIN WVD2-LIKE 3"/>
    <property type="match status" value="1"/>
</dbReference>
<evidence type="ECO:0000256" key="5">
    <source>
        <dbReference type="ARBA" id="ARBA00023212"/>
    </source>
</evidence>
<keyword evidence="10" id="KW-1185">Reference proteome</keyword>
<organism evidence="9 10">
    <name type="scientific">Hibiscus trionum</name>
    <name type="common">Flower of an hour</name>
    <dbReference type="NCBI Taxonomy" id="183268"/>
    <lineage>
        <taxon>Eukaryota</taxon>
        <taxon>Viridiplantae</taxon>
        <taxon>Streptophyta</taxon>
        <taxon>Embryophyta</taxon>
        <taxon>Tracheophyta</taxon>
        <taxon>Spermatophyta</taxon>
        <taxon>Magnoliopsida</taxon>
        <taxon>eudicotyledons</taxon>
        <taxon>Gunneridae</taxon>
        <taxon>Pentapetalae</taxon>
        <taxon>rosids</taxon>
        <taxon>malvids</taxon>
        <taxon>Malvales</taxon>
        <taxon>Malvaceae</taxon>
        <taxon>Malvoideae</taxon>
        <taxon>Hibiscus</taxon>
    </lineage>
</organism>
<evidence type="ECO:0000256" key="6">
    <source>
        <dbReference type="SAM" id="Coils"/>
    </source>
</evidence>
<dbReference type="EMBL" id="BSYR01000026">
    <property type="protein sequence ID" value="GMI94320.1"/>
    <property type="molecule type" value="Genomic_DNA"/>
</dbReference>
<evidence type="ECO:0000313" key="10">
    <source>
        <dbReference type="Proteomes" id="UP001165190"/>
    </source>
</evidence>
<evidence type="ECO:0000256" key="3">
    <source>
        <dbReference type="ARBA" id="ARBA00022490"/>
    </source>
</evidence>
<reference evidence="9" key="1">
    <citation type="submission" date="2023-05" db="EMBL/GenBank/DDBJ databases">
        <title>Genome and transcriptome analyses reveal genes involved in the formation of fine ridges on petal epidermal cells in Hibiscus trionum.</title>
        <authorList>
            <person name="Koshimizu S."/>
            <person name="Masuda S."/>
            <person name="Ishii T."/>
            <person name="Shirasu K."/>
            <person name="Hoshino A."/>
            <person name="Arita M."/>
        </authorList>
    </citation>
    <scope>NUCLEOTIDE SEQUENCE</scope>
    <source>
        <strain evidence="9">Hamamatsu line</strain>
    </source>
</reference>
<feature type="region of interest" description="Disordered" evidence="7">
    <location>
        <begin position="116"/>
        <end position="147"/>
    </location>
</feature>
<comment type="caution">
    <text evidence="9">The sequence shown here is derived from an EMBL/GenBank/DDBJ whole genome shotgun (WGS) entry which is preliminary data.</text>
</comment>
<comment type="subcellular location">
    <subcellularLocation>
        <location evidence="1">Cytoplasm</location>
        <location evidence="1">Cytoskeleton</location>
    </subcellularLocation>
</comment>
<evidence type="ECO:0000256" key="1">
    <source>
        <dbReference type="ARBA" id="ARBA00004245"/>
    </source>
</evidence>
<proteinExistence type="inferred from homology"/>
<protein>
    <submittedName>
        <fullName evidence="9">WAVE-DAMPENED2-LIKE4</fullName>
    </submittedName>
</protein>
<dbReference type="OrthoDB" id="913690at2759"/>
<evidence type="ECO:0000256" key="7">
    <source>
        <dbReference type="SAM" id="MobiDB-lite"/>
    </source>
</evidence>
<dbReference type="PANTHER" id="PTHR46372:SF26">
    <property type="entry name" value="(WILD MALAYSIAN BANANA) HYPOTHETICAL PROTEIN"/>
    <property type="match status" value="1"/>
</dbReference>
<dbReference type="GO" id="GO:0000226">
    <property type="term" value="P:microtubule cytoskeleton organization"/>
    <property type="evidence" value="ECO:0007669"/>
    <property type="project" value="InterPro"/>
</dbReference>
<dbReference type="AlphaFoldDB" id="A0A9W7IDH5"/>
<sequence length="147" mass="16831">MVSKEDGDAHFNTSIATSRSTRRSSGLEFTFRLEERTEKRVHEFFLQFLSKLEEKIHAKKVEKNNLQAKSKNQEAEIRQLRKSFTFKATLMPSFYRELRPQAELKKIPTTRAISLKLGRHKSDVAAPNNRSEGDGYGVSPSKKLSSS</sequence>
<keyword evidence="4" id="KW-0493">Microtubule</keyword>
<evidence type="ECO:0000313" key="9">
    <source>
        <dbReference type="EMBL" id="GMI94320.1"/>
    </source>
</evidence>
<dbReference type="Proteomes" id="UP001165190">
    <property type="component" value="Unassembled WGS sequence"/>
</dbReference>
<name>A0A9W7IDH5_HIBTR</name>